<evidence type="ECO:0000313" key="14">
    <source>
        <dbReference type="EMBL" id="WXB18169.1"/>
    </source>
</evidence>
<evidence type="ECO:0000256" key="9">
    <source>
        <dbReference type="ARBA" id="ARBA00022833"/>
    </source>
</evidence>
<keyword evidence="8" id="KW-0378">Hydrolase</keyword>
<dbReference type="SUPFAM" id="SSF55486">
    <property type="entry name" value="Metalloproteases ('zincins'), catalytic domain"/>
    <property type="match status" value="1"/>
</dbReference>
<comment type="similarity">
    <text evidence="3">Belongs to the peptidase M1 family.</text>
</comment>
<comment type="cofactor">
    <cofactor evidence="2">
        <name>Zn(2+)</name>
        <dbReference type="ChEBI" id="CHEBI:29105"/>
    </cofactor>
</comment>
<proteinExistence type="inferred from homology"/>
<dbReference type="InterPro" id="IPR045357">
    <property type="entry name" value="Aminopeptidase_N-like_N"/>
</dbReference>
<dbReference type="Pfam" id="PF17900">
    <property type="entry name" value="Peptidase_M1_N"/>
    <property type="match status" value="1"/>
</dbReference>
<evidence type="ECO:0000256" key="7">
    <source>
        <dbReference type="ARBA" id="ARBA00022723"/>
    </source>
</evidence>
<dbReference type="Gene3D" id="1.10.390.10">
    <property type="entry name" value="Neutral Protease Domain 2"/>
    <property type="match status" value="1"/>
</dbReference>
<evidence type="ECO:0000256" key="4">
    <source>
        <dbReference type="ARBA" id="ARBA00012564"/>
    </source>
</evidence>
<evidence type="ECO:0000256" key="10">
    <source>
        <dbReference type="ARBA" id="ARBA00023049"/>
    </source>
</evidence>
<dbReference type="Pfam" id="PF01433">
    <property type="entry name" value="Peptidase_M1"/>
    <property type="match status" value="1"/>
</dbReference>
<evidence type="ECO:0000259" key="13">
    <source>
        <dbReference type="Pfam" id="PF17900"/>
    </source>
</evidence>
<evidence type="ECO:0000256" key="1">
    <source>
        <dbReference type="ARBA" id="ARBA00000098"/>
    </source>
</evidence>
<keyword evidence="9" id="KW-0862">Zinc</keyword>
<evidence type="ECO:0000256" key="6">
    <source>
        <dbReference type="ARBA" id="ARBA00022670"/>
    </source>
</evidence>
<keyword evidence="7" id="KW-0479">Metal-binding</keyword>
<feature type="chain" id="PRO_5045899398" description="Aminopeptidase N" evidence="11">
    <location>
        <begin position="27"/>
        <end position="498"/>
    </location>
</feature>
<dbReference type="PANTHER" id="PTHR11533">
    <property type="entry name" value="PROTEASE M1 ZINC METALLOPROTEASE"/>
    <property type="match status" value="1"/>
</dbReference>
<dbReference type="SUPFAM" id="SSF63737">
    <property type="entry name" value="Leukotriene A4 hydrolase N-terminal domain"/>
    <property type="match status" value="1"/>
</dbReference>
<protein>
    <recommendedName>
        <fullName evidence="5">Aminopeptidase N</fullName>
        <ecNumber evidence="4">3.4.11.2</ecNumber>
    </recommendedName>
</protein>
<evidence type="ECO:0000256" key="3">
    <source>
        <dbReference type="ARBA" id="ARBA00010136"/>
    </source>
</evidence>
<evidence type="ECO:0000256" key="5">
    <source>
        <dbReference type="ARBA" id="ARBA00015611"/>
    </source>
</evidence>
<comment type="catalytic activity">
    <reaction evidence="1">
        <text>Release of an N-terminal amino acid, Xaa-|-Yaa- from a peptide, amide or arylamide. Xaa is preferably Ala, but may be most amino acids including Pro (slow action). When a terminal hydrophobic residue is followed by a prolyl residue, the two may be released as an intact Xaa-Pro dipeptide.</text>
        <dbReference type="EC" id="3.4.11.2"/>
    </reaction>
</comment>
<organism evidence="14 15">
    <name type="scientific">Pendulispora albinea</name>
    <dbReference type="NCBI Taxonomy" id="2741071"/>
    <lineage>
        <taxon>Bacteria</taxon>
        <taxon>Pseudomonadati</taxon>
        <taxon>Myxococcota</taxon>
        <taxon>Myxococcia</taxon>
        <taxon>Myxococcales</taxon>
        <taxon>Sorangiineae</taxon>
        <taxon>Pendulisporaceae</taxon>
        <taxon>Pendulispora</taxon>
    </lineage>
</organism>
<evidence type="ECO:0000256" key="11">
    <source>
        <dbReference type="SAM" id="SignalP"/>
    </source>
</evidence>
<dbReference type="InterPro" id="IPR027268">
    <property type="entry name" value="Peptidase_M4/M1_CTD_sf"/>
</dbReference>
<evidence type="ECO:0000259" key="12">
    <source>
        <dbReference type="Pfam" id="PF01433"/>
    </source>
</evidence>
<dbReference type="Proteomes" id="UP001370348">
    <property type="component" value="Chromosome"/>
</dbReference>
<evidence type="ECO:0000256" key="8">
    <source>
        <dbReference type="ARBA" id="ARBA00022801"/>
    </source>
</evidence>
<dbReference type="InterPro" id="IPR050344">
    <property type="entry name" value="Peptidase_M1_aminopeptidases"/>
</dbReference>
<feature type="domain" description="Peptidase M1 membrane alanine aminopeptidase" evidence="12">
    <location>
        <begin position="308"/>
        <end position="453"/>
    </location>
</feature>
<accession>A0ABZ2M4J7</accession>
<keyword evidence="10" id="KW-0482">Metalloprotease</keyword>
<dbReference type="InterPro" id="IPR014782">
    <property type="entry name" value="Peptidase_M1_dom"/>
</dbReference>
<keyword evidence="11" id="KW-0732">Signal</keyword>
<dbReference type="PANTHER" id="PTHR11533:SF297">
    <property type="entry name" value="AMINOPEPTIDASE N"/>
    <property type="match status" value="1"/>
</dbReference>
<dbReference type="EMBL" id="CP089984">
    <property type="protein sequence ID" value="WXB18169.1"/>
    <property type="molecule type" value="Genomic_DNA"/>
</dbReference>
<sequence length="498" mass="54369">MRSRSRLIPAITIGALAAMLSGSALAGSSGSPGLGDPYYPTDGNGGYDVEHYDLRLTYQPSTDLLSGTATITAVAVQNLTAFNVDFALAASRVKVNGLNATFTRNGDEYTITPVLPLLPALPFVIEVTYSDTPSKVPGSLWKKTPTGALAVNEPHIARYWFPSSDHPRDKATYDISVAVPDDGTAVVSNGILLGSVPERGGLKRWIWHNGSYTATYLSFLTIGKFNVETAHATRGRPFITAFATDLAEPSLGFAKESIGKTPEIIDFLGTQFGPYPFHAEGGVVVSGLTFALETQTRPVYGVSFFLNSTNESVVAHESAHQWFGDHVSVDTWRNIWLNEGFATYASWLWSEHKGRGTAQQLAVSVYNARPENHPFWQVVVADPGAGNEFNRAVYDRGALGIHALRVAVGDATFFRILKAWQFDRANRTGTIEQFIALSERLARKPLKDIFNLWLFTKGRPPAPPGAAEDTDLASWTEPPSFTEIQRTHDILAKTEYGR</sequence>
<dbReference type="InterPro" id="IPR001930">
    <property type="entry name" value="Peptidase_M1"/>
</dbReference>
<gene>
    <name evidence="14" type="ORF">LZC94_13015</name>
</gene>
<reference evidence="14 15" key="1">
    <citation type="submission" date="2021-12" db="EMBL/GenBank/DDBJ databases">
        <title>Discovery of the Pendulisporaceae a myxobacterial family with distinct sporulation behavior and unique specialized metabolism.</title>
        <authorList>
            <person name="Garcia R."/>
            <person name="Popoff A."/>
            <person name="Bader C.D."/>
            <person name="Loehr J."/>
            <person name="Walesch S."/>
            <person name="Walt C."/>
            <person name="Boldt J."/>
            <person name="Bunk B."/>
            <person name="Haeckl F.J.F.P.J."/>
            <person name="Gunesch A.P."/>
            <person name="Birkelbach J."/>
            <person name="Nuebel U."/>
            <person name="Pietschmann T."/>
            <person name="Bach T."/>
            <person name="Mueller R."/>
        </authorList>
    </citation>
    <scope>NUCLEOTIDE SEQUENCE [LARGE SCALE GENOMIC DNA]</scope>
    <source>
        <strain evidence="14 15">MSr11954</strain>
    </source>
</reference>
<dbReference type="PRINTS" id="PR00756">
    <property type="entry name" value="ALADIPTASE"/>
</dbReference>
<keyword evidence="6" id="KW-0645">Protease</keyword>
<dbReference type="EC" id="3.4.11.2" evidence="4"/>
<dbReference type="Gene3D" id="2.60.40.1730">
    <property type="entry name" value="tricorn interacting facor f3 domain"/>
    <property type="match status" value="1"/>
</dbReference>
<dbReference type="RefSeq" id="WP_394827811.1">
    <property type="nucleotide sequence ID" value="NZ_CP089984.1"/>
</dbReference>
<evidence type="ECO:0000256" key="2">
    <source>
        <dbReference type="ARBA" id="ARBA00001947"/>
    </source>
</evidence>
<keyword evidence="15" id="KW-1185">Reference proteome</keyword>
<feature type="domain" description="Aminopeptidase N-like N-terminal" evidence="13">
    <location>
        <begin position="153"/>
        <end position="217"/>
    </location>
</feature>
<dbReference type="CDD" id="cd09603">
    <property type="entry name" value="M1_APN_like"/>
    <property type="match status" value="1"/>
</dbReference>
<dbReference type="InterPro" id="IPR042097">
    <property type="entry name" value="Aminopeptidase_N-like_N_sf"/>
</dbReference>
<feature type="signal peptide" evidence="11">
    <location>
        <begin position="1"/>
        <end position="26"/>
    </location>
</feature>
<name>A0ABZ2M4J7_9BACT</name>
<evidence type="ECO:0000313" key="15">
    <source>
        <dbReference type="Proteomes" id="UP001370348"/>
    </source>
</evidence>